<proteinExistence type="predicted"/>
<dbReference type="Proteomes" id="UP001259347">
    <property type="component" value="Unassembled WGS sequence"/>
</dbReference>
<evidence type="ECO:0000256" key="1">
    <source>
        <dbReference type="SAM" id="MobiDB-lite"/>
    </source>
</evidence>
<dbReference type="EMBL" id="JAVDUM010000017">
    <property type="protein sequence ID" value="MDR6868704.1"/>
    <property type="molecule type" value="Genomic_DNA"/>
</dbReference>
<sequence>MSALAERPEPPQPGSLASSPLDKALTAMQSAPCDPAKETPADYFARIVTARSLNAARGEGLSIHAAVGAMGRQLVAIAALLPVLPSPEDLEAELALLDTIPTGEEPSR</sequence>
<name>A0ABU1SGG3_9MICO</name>
<evidence type="ECO:0000313" key="2">
    <source>
        <dbReference type="EMBL" id="MDR6868704.1"/>
    </source>
</evidence>
<keyword evidence="3" id="KW-1185">Reference proteome</keyword>
<comment type="caution">
    <text evidence="2">The sequence shown here is derived from an EMBL/GenBank/DDBJ whole genome shotgun (WGS) entry which is preliminary data.</text>
</comment>
<dbReference type="RefSeq" id="WP_310022792.1">
    <property type="nucleotide sequence ID" value="NZ_JAVDUM010000017.1"/>
</dbReference>
<accession>A0ABU1SGG3</accession>
<evidence type="ECO:0000313" key="3">
    <source>
        <dbReference type="Proteomes" id="UP001259347"/>
    </source>
</evidence>
<protein>
    <submittedName>
        <fullName evidence="2">Uncharacterized protein</fullName>
    </submittedName>
</protein>
<organism evidence="2 3">
    <name type="scientific">Microbacterium resistens</name>
    <dbReference type="NCBI Taxonomy" id="156977"/>
    <lineage>
        <taxon>Bacteria</taxon>
        <taxon>Bacillati</taxon>
        <taxon>Actinomycetota</taxon>
        <taxon>Actinomycetes</taxon>
        <taxon>Micrococcales</taxon>
        <taxon>Microbacteriaceae</taxon>
        <taxon>Microbacterium</taxon>
    </lineage>
</organism>
<reference evidence="2 3" key="1">
    <citation type="submission" date="2023-07" db="EMBL/GenBank/DDBJ databases">
        <title>Sorghum-associated microbial communities from plants grown in Nebraska, USA.</title>
        <authorList>
            <person name="Schachtman D."/>
        </authorList>
    </citation>
    <scope>NUCLEOTIDE SEQUENCE [LARGE SCALE GENOMIC DNA]</scope>
    <source>
        <strain evidence="2 3">2980</strain>
    </source>
</reference>
<gene>
    <name evidence="2" type="ORF">J2Y69_003328</name>
</gene>
<feature type="region of interest" description="Disordered" evidence="1">
    <location>
        <begin position="1"/>
        <end position="37"/>
    </location>
</feature>